<feature type="region of interest" description="Disordered" evidence="1">
    <location>
        <begin position="1"/>
        <end position="23"/>
    </location>
</feature>
<dbReference type="EMBL" id="JAJFAZ020000001">
    <property type="protein sequence ID" value="KAI5352041.1"/>
    <property type="molecule type" value="Genomic_DNA"/>
</dbReference>
<dbReference type="AlphaFoldDB" id="A0AAD4ZQ20"/>
<reference evidence="2 3" key="1">
    <citation type="journal article" date="2022" name="G3 (Bethesda)">
        <title>Whole-genome sequence and methylome profiling of the almond [Prunus dulcis (Mill.) D.A. Webb] cultivar 'Nonpareil'.</title>
        <authorList>
            <person name="D'Amico-Willman K.M."/>
            <person name="Ouma W.Z."/>
            <person name="Meulia T."/>
            <person name="Sideli G.M."/>
            <person name="Gradziel T.M."/>
            <person name="Fresnedo-Ramirez J."/>
        </authorList>
    </citation>
    <scope>NUCLEOTIDE SEQUENCE [LARGE SCALE GENOMIC DNA]</scope>
    <source>
        <strain evidence="2">Clone GOH B32 T37-40</strain>
    </source>
</reference>
<proteinExistence type="predicted"/>
<evidence type="ECO:0000313" key="3">
    <source>
        <dbReference type="Proteomes" id="UP001054821"/>
    </source>
</evidence>
<comment type="caution">
    <text evidence="2">The sequence shown here is derived from an EMBL/GenBank/DDBJ whole genome shotgun (WGS) entry which is preliminary data.</text>
</comment>
<accession>A0AAD4ZQ20</accession>
<protein>
    <submittedName>
        <fullName evidence="2">Uncharacterized protein</fullName>
    </submittedName>
</protein>
<gene>
    <name evidence="2" type="ORF">L3X38_004932</name>
</gene>
<name>A0AAD4ZQ20_PRUDU</name>
<sequence>MKPLQPKLMNQSIPNKEEQDRVGKTKALHIITLKECKEDAEVPSQVEVRPDSHSTRIAKENLPYIDPDIFECSYSFISPESRSFQPRRIDANIIS</sequence>
<keyword evidence="3" id="KW-1185">Reference proteome</keyword>
<evidence type="ECO:0000313" key="2">
    <source>
        <dbReference type="EMBL" id="KAI5352041.1"/>
    </source>
</evidence>
<dbReference type="Proteomes" id="UP001054821">
    <property type="component" value="Chromosome 1"/>
</dbReference>
<evidence type="ECO:0000256" key="1">
    <source>
        <dbReference type="SAM" id="MobiDB-lite"/>
    </source>
</evidence>
<organism evidence="2 3">
    <name type="scientific">Prunus dulcis</name>
    <name type="common">Almond</name>
    <name type="synonym">Amygdalus dulcis</name>
    <dbReference type="NCBI Taxonomy" id="3755"/>
    <lineage>
        <taxon>Eukaryota</taxon>
        <taxon>Viridiplantae</taxon>
        <taxon>Streptophyta</taxon>
        <taxon>Embryophyta</taxon>
        <taxon>Tracheophyta</taxon>
        <taxon>Spermatophyta</taxon>
        <taxon>Magnoliopsida</taxon>
        <taxon>eudicotyledons</taxon>
        <taxon>Gunneridae</taxon>
        <taxon>Pentapetalae</taxon>
        <taxon>rosids</taxon>
        <taxon>fabids</taxon>
        <taxon>Rosales</taxon>
        <taxon>Rosaceae</taxon>
        <taxon>Amygdaloideae</taxon>
        <taxon>Amygdaleae</taxon>
        <taxon>Prunus</taxon>
    </lineage>
</organism>